<keyword evidence="1" id="KW-0812">Transmembrane</keyword>
<evidence type="ECO:0000313" key="3">
    <source>
        <dbReference type="Proteomes" id="UP000004994"/>
    </source>
</evidence>
<reference evidence="2" key="1">
    <citation type="journal article" date="2012" name="Nature">
        <title>The tomato genome sequence provides insights into fleshy fruit evolution.</title>
        <authorList>
            <consortium name="Tomato Genome Consortium"/>
        </authorList>
    </citation>
    <scope>NUCLEOTIDE SEQUENCE [LARGE SCALE GENOMIC DNA]</scope>
    <source>
        <strain evidence="2">cv. Heinz 1706</strain>
    </source>
</reference>
<proteinExistence type="predicted"/>
<feature type="transmembrane region" description="Helical" evidence="1">
    <location>
        <begin position="12"/>
        <end position="32"/>
    </location>
</feature>
<name>A0A3Q7EE64_SOLLC</name>
<evidence type="ECO:0000313" key="2">
    <source>
        <dbReference type="EnsemblPlants" id="Solyc01g057340.3.1"/>
    </source>
</evidence>
<keyword evidence="1" id="KW-1133">Transmembrane helix</keyword>
<organism evidence="2">
    <name type="scientific">Solanum lycopersicum</name>
    <name type="common">Tomato</name>
    <name type="synonym">Lycopersicon esculentum</name>
    <dbReference type="NCBI Taxonomy" id="4081"/>
    <lineage>
        <taxon>Eukaryota</taxon>
        <taxon>Viridiplantae</taxon>
        <taxon>Streptophyta</taxon>
        <taxon>Embryophyta</taxon>
        <taxon>Tracheophyta</taxon>
        <taxon>Spermatophyta</taxon>
        <taxon>Magnoliopsida</taxon>
        <taxon>eudicotyledons</taxon>
        <taxon>Gunneridae</taxon>
        <taxon>Pentapetalae</taxon>
        <taxon>asterids</taxon>
        <taxon>lamiids</taxon>
        <taxon>Solanales</taxon>
        <taxon>Solanaceae</taxon>
        <taxon>Solanoideae</taxon>
        <taxon>Solaneae</taxon>
        <taxon>Solanum</taxon>
        <taxon>Solanum subgen. Lycopersicon</taxon>
    </lineage>
</organism>
<keyword evidence="3" id="KW-1185">Reference proteome</keyword>
<dbReference type="PaxDb" id="4081-Solyc01g057340.2.1"/>
<reference evidence="2" key="2">
    <citation type="submission" date="2019-01" db="UniProtKB">
        <authorList>
            <consortium name="EnsemblPlants"/>
        </authorList>
    </citation>
    <scope>IDENTIFICATION</scope>
    <source>
        <strain evidence="2">cv. Heinz 1706</strain>
    </source>
</reference>
<dbReference type="Proteomes" id="UP000004994">
    <property type="component" value="Chromosome 1"/>
</dbReference>
<dbReference type="AlphaFoldDB" id="A0A3Q7EE64"/>
<dbReference type="Gramene" id="Solyc01g057340.3.1">
    <property type="protein sequence ID" value="Solyc01g057340.3.1"/>
    <property type="gene ID" value="Solyc01g057340.3"/>
</dbReference>
<dbReference type="EnsemblPlants" id="Solyc01g057340.3.1">
    <property type="protein sequence ID" value="Solyc01g057340.3.1"/>
    <property type="gene ID" value="Solyc01g057340.3"/>
</dbReference>
<keyword evidence="1" id="KW-0472">Membrane</keyword>
<dbReference type="InParanoid" id="A0A3Q7EE64"/>
<evidence type="ECO:0000256" key="1">
    <source>
        <dbReference type="SAM" id="Phobius"/>
    </source>
</evidence>
<protein>
    <submittedName>
        <fullName evidence="2">Uncharacterized protein</fullName>
    </submittedName>
</protein>
<accession>A0A3Q7EE64</accession>
<sequence length="56" mass="6674">MICERIANRSFKIWDLGLNLIDLSLKLLIVMMLNLRRLWLSGNKLFILWLMIILCV</sequence>